<dbReference type="EMBL" id="QUNO01000023">
    <property type="protein sequence ID" value="REH30689.1"/>
    <property type="molecule type" value="Genomic_DNA"/>
</dbReference>
<comment type="caution">
    <text evidence="1">The sequence shown here is derived from an EMBL/GenBank/DDBJ whole genome shotgun (WGS) entry which is preliminary data.</text>
</comment>
<dbReference type="AlphaFoldDB" id="A0A3E0GVJ8"/>
<proteinExistence type="predicted"/>
<gene>
    <name evidence="1" type="ORF">BCF44_12347</name>
</gene>
<dbReference type="Proteomes" id="UP000256269">
    <property type="component" value="Unassembled WGS sequence"/>
</dbReference>
<sequence length="36" mass="4167">MTTVRLLICRSKDMKTRKGRPASYNIEYFLVHAPVA</sequence>
<evidence type="ECO:0000313" key="1">
    <source>
        <dbReference type="EMBL" id="REH30689.1"/>
    </source>
</evidence>
<evidence type="ECO:0000313" key="2">
    <source>
        <dbReference type="Proteomes" id="UP000256269"/>
    </source>
</evidence>
<reference evidence="1 2" key="1">
    <citation type="submission" date="2018-08" db="EMBL/GenBank/DDBJ databases">
        <title>Genomic Encyclopedia of Archaeal and Bacterial Type Strains, Phase II (KMG-II): from individual species to whole genera.</title>
        <authorList>
            <person name="Goeker M."/>
        </authorList>
    </citation>
    <scope>NUCLEOTIDE SEQUENCE [LARGE SCALE GENOMIC DNA]</scope>
    <source>
        <strain evidence="1 2">DSM 45791</strain>
    </source>
</reference>
<protein>
    <submittedName>
        <fullName evidence="1">Uncharacterized protein</fullName>
    </submittedName>
</protein>
<accession>A0A3E0GVJ8</accession>
<name>A0A3E0GVJ8_9PSEU</name>
<keyword evidence="2" id="KW-1185">Reference proteome</keyword>
<organism evidence="1 2">
    <name type="scientific">Kutzneria buriramensis</name>
    <dbReference type="NCBI Taxonomy" id="1045776"/>
    <lineage>
        <taxon>Bacteria</taxon>
        <taxon>Bacillati</taxon>
        <taxon>Actinomycetota</taxon>
        <taxon>Actinomycetes</taxon>
        <taxon>Pseudonocardiales</taxon>
        <taxon>Pseudonocardiaceae</taxon>
        <taxon>Kutzneria</taxon>
    </lineage>
</organism>